<keyword evidence="2" id="KW-1185">Reference proteome</keyword>
<name>A0AAV4U160_CAEEX</name>
<evidence type="ECO:0000313" key="1">
    <source>
        <dbReference type="EMBL" id="GIY51480.1"/>
    </source>
</evidence>
<accession>A0AAV4U160</accession>
<reference evidence="1 2" key="1">
    <citation type="submission" date="2021-06" db="EMBL/GenBank/DDBJ databases">
        <title>Caerostris extrusa draft genome.</title>
        <authorList>
            <person name="Kono N."/>
            <person name="Arakawa K."/>
        </authorList>
    </citation>
    <scope>NUCLEOTIDE SEQUENCE [LARGE SCALE GENOMIC DNA]</scope>
</reference>
<dbReference type="EMBL" id="BPLR01012115">
    <property type="protein sequence ID" value="GIY51480.1"/>
    <property type="molecule type" value="Genomic_DNA"/>
</dbReference>
<dbReference type="AlphaFoldDB" id="A0AAV4U160"/>
<protein>
    <submittedName>
        <fullName evidence="1">Uncharacterized protein</fullName>
    </submittedName>
</protein>
<organism evidence="1 2">
    <name type="scientific">Caerostris extrusa</name>
    <name type="common">Bark spider</name>
    <name type="synonym">Caerostris bankana</name>
    <dbReference type="NCBI Taxonomy" id="172846"/>
    <lineage>
        <taxon>Eukaryota</taxon>
        <taxon>Metazoa</taxon>
        <taxon>Ecdysozoa</taxon>
        <taxon>Arthropoda</taxon>
        <taxon>Chelicerata</taxon>
        <taxon>Arachnida</taxon>
        <taxon>Araneae</taxon>
        <taxon>Araneomorphae</taxon>
        <taxon>Entelegynae</taxon>
        <taxon>Araneoidea</taxon>
        <taxon>Araneidae</taxon>
        <taxon>Caerostris</taxon>
    </lineage>
</organism>
<evidence type="ECO:0000313" key="2">
    <source>
        <dbReference type="Proteomes" id="UP001054945"/>
    </source>
</evidence>
<gene>
    <name evidence="1" type="ORF">CEXT_611811</name>
</gene>
<proteinExistence type="predicted"/>
<comment type="caution">
    <text evidence="1">The sequence shown here is derived from an EMBL/GenBank/DDBJ whole genome shotgun (WGS) entry which is preliminary data.</text>
</comment>
<dbReference type="Proteomes" id="UP001054945">
    <property type="component" value="Unassembled WGS sequence"/>
</dbReference>
<sequence length="115" mass="12907">MGTLGRRGKLLPPGLVTECLCEGVKFDWNGRSEMRPGNSAPLPFSINYNKIIRINLRLYEDVISAYEGSLQPYTERMPVLPLEDKGGFRSNAFLKNQKLISKCLIMGNQDISVIC</sequence>